<evidence type="ECO:0000313" key="1">
    <source>
        <dbReference type="EMBL" id="CCQ46226.1"/>
    </source>
</evidence>
<comment type="caution">
    <text evidence="1">The sequence shown here is derived from an EMBL/GenBank/DDBJ whole genome shotgun (WGS) entry which is preliminary data.</text>
</comment>
<organism evidence="1 2">
    <name type="scientific">Pseudarthrobacter siccitolerans</name>
    <dbReference type="NCBI Taxonomy" id="861266"/>
    <lineage>
        <taxon>Bacteria</taxon>
        <taxon>Bacillati</taxon>
        <taxon>Actinomycetota</taxon>
        <taxon>Actinomycetes</taxon>
        <taxon>Micrococcales</taxon>
        <taxon>Micrococcaceae</taxon>
        <taxon>Pseudarthrobacter</taxon>
    </lineage>
</organism>
<dbReference type="AlphaFoldDB" id="A0A024H3B0"/>
<protein>
    <submittedName>
        <fullName evidence="1">Uncharacterized protein</fullName>
    </submittedName>
</protein>
<dbReference type="EMBL" id="CAQI01000042">
    <property type="protein sequence ID" value="CCQ46226.1"/>
    <property type="molecule type" value="Genomic_DNA"/>
</dbReference>
<evidence type="ECO:0000313" key="2">
    <source>
        <dbReference type="Proteomes" id="UP000035722"/>
    </source>
</evidence>
<proteinExistence type="predicted"/>
<dbReference type="Proteomes" id="UP000035722">
    <property type="component" value="Unassembled WGS sequence"/>
</dbReference>
<gene>
    <name evidence="1" type="ORF">ARTSIC4J27_2186</name>
</gene>
<name>A0A024H3B0_9MICC</name>
<keyword evidence="2" id="KW-1185">Reference proteome</keyword>
<sequence length="44" mass="5010">MCIGLLTSLLRKDLTFRILLSILRFLALLEMTNMDAQEPVFAVV</sequence>
<reference evidence="2" key="1">
    <citation type="journal article" date="2014" name="Genome Announc.">
        <title>Genome Sequence of Arthrobacter siccitolerans 4J27, a Xeroprotectant-Producing Desiccation-Tolerant Microorganism.</title>
        <authorList>
            <person name="Manzanera M."/>
            <person name="Santa-Cruz-Calvo L."/>
            <person name="Vilchez J.I."/>
            <person name="Garcia-Fontana C."/>
            <person name="Silva-Castro G.A."/>
            <person name="Calvo C."/>
            <person name="Gonzalez-Lopez J."/>
        </authorList>
    </citation>
    <scope>NUCLEOTIDE SEQUENCE [LARGE SCALE GENOMIC DNA]</scope>
    <source>
        <strain evidence="2">4J27</strain>
    </source>
</reference>
<accession>A0A024H3B0</accession>